<evidence type="ECO:0000256" key="5">
    <source>
        <dbReference type="ARBA" id="ARBA00022786"/>
    </source>
</evidence>
<evidence type="ECO:0000313" key="8">
    <source>
        <dbReference type="EMBL" id="CAD1823262.1"/>
    </source>
</evidence>
<dbReference type="InterPro" id="IPR013083">
    <property type="entry name" value="Znf_RING/FYVE/PHD"/>
</dbReference>
<sequence>MEVDLPEEFRCPISLEVMRDPVILTWSGQTYDRPSIQRWLDSGSRTCPLTNTPAAPAPLPSSYPPSYLLLTRSSSSSNSSSPTTPSDASSPPSSSCFSRARPRLLPLLPLRRRLPLPTPPPRQARRRRRSPPRRRLRRRLRPPPSRRRRRRGRGGGGEKLRDLALRALLHLSLDGDDARVGLVAEGAVDALAAALASPSAALAATTLTSLAVVEVNKCTIGAHPAAIPRLAALLLRRGAGAPRERREAATALYELCKFPENRRRAVRAGAVPPLVAFAAAGSERAVEVLGLIAKCQEGSPRGVENALLVLNLVCSYSEEMAAEAIEEGALDLCLPHLAEARNGKIAKNASGLAQTLQKMQLSGFV</sequence>
<dbReference type="InterPro" id="IPR011989">
    <property type="entry name" value="ARM-like"/>
</dbReference>
<keyword evidence="5" id="KW-0833">Ubl conjugation pathway</keyword>
<feature type="domain" description="U-box" evidence="7">
    <location>
        <begin position="4"/>
        <end position="83"/>
    </location>
</feature>
<dbReference type="PANTHER" id="PTHR23315:SF112">
    <property type="entry name" value="U-BOX DOMAIN-CONTAINING PROTEIN 8"/>
    <property type="match status" value="1"/>
</dbReference>
<keyword evidence="4" id="KW-0808">Transferase</keyword>
<dbReference type="Pfam" id="PF04564">
    <property type="entry name" value="U-box"/>
    <property type="match status" value="1"/>
</dbReference>
<dbReference type="InterPro" id="IPR016024">
    <property type="entry name" value="ARM-type_fold"/>
</dbReference>
<feature type="compositionally biased region" description="Basic residues" evidence="6">
    <location>
        <begin position="123"/>
        <end position="153"/>
    </location>
</feature>
<dbReference type="Gene3D" id="3.30.40.10">
    <property type="entry name" value="Zinc/RING finger domain, C3HC4 (zinc finger)"/>
    <property type="match status" value="1"/>
</dbReference>
<dbReference type="GO" id="GO:0016567">
    <property type="term" value="P:protein ubiquitination"/>
    <property type="evidence" value="ECO:0007669"/>
    <property type="project" value="UniProtKB-UniPathway"/>
</dbReference>
<evidence type="ECO:0000256" key="6">
    <source>
        <dbReference type="SAM" id="MobiDB-lite"/>
    </source>
</evidence>
<dbReference type="PROSITE" id="PS51698">
    <property type="entry name" value="U_BOX"/>
    <property type="match status" value="1"/>
</dbReference>
<dbReference type="InterPro" id="IPR003613">
    <property type="entry name" value="Ubox_domain"/>
</dbReference>
<dbReference type="PANTHER" id="PTHR23315">
    <property type="entry name" value="U BOX DOMAIN-CONTAINING"/>
    <property type="match status" value="1"/>
</dbReference>
<dbReference type="SUPFAM" id="SSF48371">
    <property type="entry name" value="ARM repeat"/>
    <property type="match status" value="1"/>
</dbReference>
<evidence type="ECO:0000256" key="3">
    <source>
        <dbReference type="ARBA" id="ARBA00012483"/>
    </source>
</evidence>
<evidence type="ECO:0000256" key="2">
    <source>
        <dbReference type="ARBA" id="ARBA00004906"/>
    </source>
</evidence>
<dbReference type="InterPro" id="IPR045210">
    <property type="entry name" value="RING-Ubox_PUB"/>
</dbReference>
<dbReference type="GO" id="GO:0061630">
    <property type="term" value="F:ubiquitin protein ligase activity"/>
    <property type="evidence" value="ECO:0007669"/>
    <property type="project" value="UniProtKB-EC"/>
</dbReference>
<reference evidence="8" key="1">
    <citation type="submission" date="2020-07" db="EMBL/GenBank/DDBJ databases">
        <authorList>
            <person name="Lin J."/>
        </authorList>
    </citation>
    <scope>NUCLEOTIDE SEQUENCE</scope>
</reference>
<feature type="region of interest" description="Disordered" evidence="6">
    <location>
        <begin position="50"/>
        <end position="158"/>
    </location>
</feature>
<evidence type="ECO:0000256" key="1">
    <source>
        <dbReference type="ARBA" id="ARBA00000900"/>
    </source>
</evidence>
<evidence type="ECO:0000259" key="7">
    <source>
        <dbReference type="PROSITE" id="PS51698"/>
    </source>
</evidence>
<proteinExistence type="predicted"/>
<dbReference type="UniPathway" id="UPA00143"/>
<protein>
    <recommendedName>
        <fullName evidence="3">RING-type E3 ubiquitin transferase</fullName>
        <ecNumber evidence="3">2.3.2.27</ecNumber>
    </recommendedName>
</protein>
<dbReference type="AlphaFoldDB" id="A0A6V7NXA9"/>
<comment type="catalytic activity">
    <reaction evidence="1">
        <text>S-ubiquitinyl-[E2 ubiquitin-conjugating enzyme]-L-cysteine + [acceptor protein]-L-lysine = [E2 ubiquitin-conjugating enzyme]-L-cysteine + N(6)-ubiquitinyl-[acceptor protein]-L-lysine.</text>
        <dbReference type="EC" id="2.3.2.27"/>
    </reaction>
</comment>
<dbReference type="EC" id="2.3.2.27" evidence="3"/>
<dbReference type="EMBL" id="LR862142">
    <property type="protein sequence ID" value="CAD1823262.1"/>
    <property type="molecule type" value="Genomic_DNA"/>
</dbReference>
<comment type="pathway">
    <text evidence="2">Protein modification; protein ubiquitination.</text>
</comment>
<dbReference type="SUPFAM" id="SSF57850">
    <property type="entry name" value="RING/U-box"/>
    <property type="match status" value="1"/>
</dbReference>
<dbReference type="Gene3D" id="1.25.10.10">
    <property type="entry name" value="Leucine-rich Repeat Variant"/>
    <property type="match status" value="1"/>
</dbReference>
<evidence type="ECO:0000256" key="4">
    <source>
        <dbReference type="ARBA" id="ARBA00022679"/>
    </source>
</evidence>
<accession>A0A6V7NXA9</accession>
<organism evidence="8">
    <name type="scientific">Ananas comosus var. bracteatus</name>
    <name type="common">red pineapple</name>
    <dbReference type="NCBI Taxonomy" id="296719"/>
    <lineage>
        <taxon>Eukaryota</taxon>
        <taxon>Viridiplantae</taxon>
        <taxon>Streptophyta</taxon>
        <taxon>Embryophyta</taxon>
        <taxon>Tracheophyta</taxon>
        <taxon>Spermatophyta</taxon>
        <taxon>Magnoliopsida</taxon>
        <taxon>Liliopsida</taxon>
        <taxon>Poales</taxon>
        <taxon>Bromeliaceae</taxon>
        <taxon>Bromelioideae</taxon>
        <taxon>Ananas</taxon>
    </lineage>
</organism>
<gene>
    <name evidence="8" type="ORF">CB5_LOCUS6473</name>
</gene>
<dbReference type="CDD" id="cd16664">
    <property type="entry name" value="RING-Ubox_PUB"/>
    <property type="match status" value="1"/>
</dbReference>
<name>A0A6V7NXA9_ANACO</name>
<feature type="compositionally biased region" description="Low complexity" evidence="6">
    <location>
        <begin position="64"/>
        <end position="95"/>
    </location>
</feature>
<dbReference type="SMART" id="SM00504">
    <property type="entry name" value="Ubox"/>
    <property type="match status" value="1"/>
</dbReference>